<evidence type="ECO:0000256" key="2">
    <source>
        <dbReference type="SAM" id="Phobius"/>
    </source>
</evidence>
<feature type="transmembrane region" description="Helical" evidence="2">
    <location>
        <begin position="541"/>
        <end position="565"/>
    </location>
</feature>
<reference evidence="3 4" key="1">
    <citation type="journal article" date="2011" name="Science">
        <title>The ecoresponsive genome of Daphnia pulex.</title>
        <authorList>
            <person name="Colbourne J.K."/>
            <person name="Pfrender M.E."/>
            <person name="Gilbert D."/>
            <person name="Thomas W.K."/>
            <person name="Tucker A."/>
            <person name="Oakley T.H."/>
            <person name="Tokishita S."/>
            <person name="Aerts A."/>
            <person name="Arnold G.J."/>
            <person name="Basu M.K."/>
            <person name="Bauer D.J."/>
            <person name="Caceres C.E."/>
            <person name="Carmel L."/>
            <person name="Casola C."/>
            <person name="Choi J.H."/>
            <person name="Detter J.C."/>
            <person name="Dong Q."/>
            <person name="Dusheyko S."/>
            <person name="Eads B.D."/>
            <person name="Frohlich T."/>
            <person name="Geiler-Samerotte K.A."/>
            <person name="Gerlach D."/>
            <person name="Hatcher P."/>
            <person name="Jogdeo S."/>
            <person name="Krijgsveld J."/>
            <person name="Kriventseva E.V."/>
            <person name="Kultz D."/>
            <person name="Laforsch C."/>
            <person name="Lindquist E."/>
            <person name="Lopez J."/>
            <person name="Manak J.R."/>
            <person name="Muller J."/>
            <person name="Pangilinan J."/>
            <person name="Patwardhan R.P."/>
            <person name="Pitluck S."/>
            <person name="Pritham E.J."/>
            <person name="Rechtsteiner A."/>
            <person name="Rho M."/>
            <person name="Rogozin I.B."/>
            <person name="Sakarya O."/>
            <person name="Salamov A."/>
            <person name="Schaack S."/>
            <person name="Shapiro H."/>
            <person name="Shiga Y."/>
            <person name="Skalitzky C."/>
            <person name="Smith Z."/>
            <person name="Souvorov A."/>
            <person name="Sung W."/>
            <person name="Tang Z."/>
            <person name="Tsuchiya D."/>
            <person name="Tu H."/>
            <person name="Vos H."/>
            <person name="Wang M."/>
            <person name="Wolf Y.I."/>
            <person name="Yamagata H."/>
            <person name="Yamada T."/>
            <person name="Ye Y."/>
            <person name="Shaw J.R."/>
            <person name="Andrews J."/>
            <person name="Crease T.J."/>
            <person name="Tang H."/>
            <person name="Lucas S.M."/>
            <person name="Robertson H.M."/>
            <person name="Bork P."/>
            <person name="Koonin E.V."/>
            <person name="Zdobnov E.M."/>
            <person name="Grigoriev I.V."/>
            <person name="Lynch M."/>
            <person name="Boore J.L."/>
        </authorList>
    </citation>
    <scope>NUCLEOTIDE SEQUENCE [LARGE SCALE GENOMIC DNA]</scope>
</reference>
<feature type="region of interest" description="Disordered" evidence="1">
    <location>
        <begin position="809"/>
        <end position="881"/>
    </location>
</feature>
<name>E9GGY0_DAPPU</name>
<evidence type="ECO:0000256" key="1">
    <source>
        <dbReference type="SAM" id="MobiDB-lite"/>
    </source>
</evidence>
<feature type="compositionally biased region" description="Basic and acidic residues" evidence="1">
    <location>
        <begin position="688"/>
        <end position="706"/>
    </location>
</feature>
<feature type="compositionally biased region" description="Pro residues" evidence="1">
    <location>
        <begin position="838"/>
        <end position="847"/>
    </location>
</feature>
<dbReference type="PANTHER" id="PTHR36982">
    <property type="entry name" value="CLCA DOMAIN-CONTAINING PROTEIN"/>
    <property type="match status" value="1"/>
</dbReference>
<dbReference type="Proteomes" id="UP000000305">
    <property type="component" value="Unassembled WGS sequence"/>
</dbReference>
<dbReference type="KEGG" id="dpx:DAPPUDRAFT_317777"/>
<dbReference type="Gene3D" id="2.60.40.10">
    <property type="entry name" value="Immunoglobulins"/>
    <property type="match status" value="1"/>
</dbReference>
<keyword evidence="4" id="KW-1185">Reference proteome</keyword>
<accession>E9GGY0</accession>
<feature type="region of interest" description="Disordered" evidence="1">
    <location>
        <begin position="367"/>
        <end position="386"/>
    </location>
</feature>
<dbReference type="AlphaFoldDB" id="E9GGY0"/>
<keyword evidence="2" id="KW-1133">Transmembrane helix</keyword>
<dbReference type="PhylomeDB" id="E9GGY0"/>
<feature type="compositionally biased region" description="Low complexity" evidence="1">
    <location>
        <begin position="634"/>
        <end position="652"/>
    </location>
</feature>
<gene>
    <name evidence="3" type="ORF">DAPPUDRAFT_317777</name>
</gene>
<keyword evidence="2" id="KW-0812">Transmembrane</keyword>
<organism evidence="3 4">
    <name type="scientific">Daphnia pulex</name>
    <name type="common">Water flea</name>
    <dbReference type="NCBI Taxonomy" id="6669"/>
    <lineage>
        <taxon>Eukaryota</taxon>
        <taxon>Metazoa</taxon>
        <taxon>Ecdysozoa</taxon>
        <taxon>Arthropoda</taxon>
        <taxon>Crustacea</taxon>
        <taxon>Branchiopoda</taxon>
        <taxon>Diplostraca</taxon>
        <taxon>Cladocera</taxon>
        <taxon>Anomopoda</taxon>
        <taxon>Daphniidae</taxon>
        <taxon>Daphnia</taxon>
    </lineage>
</organism>
<proteinExistence type="predicted"/>
<feature type="region of interest" description="Disordered" evidence="1">
    <location>
        <begin position="575"/>
        <end position="718"/>
    </location>
</feature>
<dbReference type="InterPro" id="IPR013783">
    <property type="entry name" value="Ig-like_fold"/>
</dbReference>
<sequence length="881" mass="97599">MQFVSFFVDPIWLSIDVYYGYNVTELQSPIVLMDYDTKIELLEKISELKYVGSISDKFGEALERAQTRAYSGQDVIILMAVQTFSSLSTWVKSYQENKVNAHLVHFGVSTTKVDIAQLTRYGSSNFVPNVINNRAMSAYSWAVNTLQSVYESTRTHRAKIFEQSIIQNSSYDVNKTGTFYLDSPASRLLVSLYYDDENEAINVRSFTLTQPNGLRNNTTDLAIIKKDFLTFTLESALEPLPQGLWRFEIICQRSSSLTDKRLDIWAESANSSQIQLKTWNSALDRPNQQPLDFTKAPVGLYAQLTQNNKPIRGANVTAFVYVSDSGGSTSSLLAEIPLMDEGISDVTSGDGIYSGFMIKPSNSSFSYSVGRQQPGRRVYSRQPTTGSVIPMSDPVPAAIQFNRFENGPSFQLTNLPTNGVDLIPPQRITDLTILSYDSSSRTAILGWTASKDNYGTGDYVTHYRLERSIGTRETVTKDYPSLAIVDGTVNVTVDVPSVNEGEYVKYRVQGRDSSFNYGEVSNVVSLAGPAPSTGGLSTAGLWAIIGTFIALVVINLIIVLIRCCCPVEAKRRKRQAQRKMRNLFSSNDTATRRQTEDTPVTRYQSPPPPVQSWTSSDLNRDGGDPPAVRRKSDSSSSSSDKVRPQQQPQVEVRQTKANPAPGSIQGSERIYFGREDIDRMTTGQHSEPYSERSDGAAKPRVYERPYKPNPVSSRPVSSQVTSKGFSYIHGPNNKPLSQSETNLYYTDVTLRPPVGPSTKSSPTNSYLSVFAEQRADVVQPSSAQSSLASTLRAGLRVNEEWRDSNNIIYTDPRFDGQSNGQSSFDPQLHPANQVGLPPALPTVPPPNFHRMYNSDAGYADDRSSVPPFQPHVHGSVRSRST</sequence>
<dbReference type="EMBL" id="GL732544">
    <property type="protein sequence ID" value="EFX81284.1"/>
    <property type="molecule type" value="Genomic_DNA"/>
</dbReference>
<dbReference type="OrthoDB" id="687730at2759"/>
<dbReference type="PANTHER" id="PTHR36982:SF4">
    <property type="entry name" value="CLCA DOMAIN-CONTAINING PROTEIN"/>
    <property type="match status" value="1"/>
</dbReference>
<keyword evidence="2" id="KW-0472">Membrane</keyword>
<dbReference type="InParanoid" id="E9GGY0"/>
<evidence type="ECO:0000313" key="3">
    <source>
        <dbReference type="EMBL" id="EFX81284.1"/>
    </source>
</evidence>
<evidence type="ECO:0000313" key="4">
    <source>
        <dbReference type="Proteomes" id="UP000000305"/>
    </source>
</evidence>
<dbReference type="InterPro" id="IPR053081">
    <property type="entry name" value="SIM_Modulators"/>
</dbReference>
<feature type="compositionally biased region" description="Polar residues" evidence="1">
    <location>
        <begin position="816"/>
        <end position="825"/>
    </location>
</feature>
<dbReference type="HOGENOM" id="CLU_007470_0_0_1"/>
<protein>
    <submittedName>
        <fullName evidence="3">Uncharacterized protein</fullName>
    </submittedName>
</protein>